<feature type="non-terminal residue" evidence="2">
    <location>
        <position position="1"/>
    </location>
</feature>
<protein>
    <submittedName>
        <fullName evidence="2">Uncharacterized protein</fullName>
    </submittedName>
</protein>
<proteinExistence type="predicted"/>
<evidence type="ECO:0000313" key="3">
    <source>
        <dbReference type="Proteomes" id="UP000652761"/>
    </source>
</evidence>
<evidence type="ECO:0000256" key="1">
    <source>
        <dbReference type="SAM" id="MobiDB-lite"/>
    </source>
</evidence>
<dbReference type="Proteomes" id="UP000652761">
    <property type="component" value="Unassembled WGS sequence"/>
</dbReference>
<dbReference type="AlphaFoldDB" id="A0A843VHK3"/>
<comment type="caution">
    <text evidence="2">The sequence shown here is derived from an EMBL/GenBank/DDBJ whole genome shotgun (WGS) entry which is preliminary data.</text>
</comment>
<reference evidence="2" key="1">
    <citation type="submission" date="2017-07" db="EMBL/GenBank/DDBJ databases">
        <title>Taro Niue Genome Assembly and Annotation.</title>
        <authorList>
            <person name="Atibalentja N."/>
            <person name="Keating K."/>
            <person name="Fields C.J."/>
        </authorList>
    </citation>
    <scope>NUCLEOTIDE SEQUENCE</scope>
    <source>
        <strain evidence="2">Niue_2</strain>
        <tissue evidence="2">Leaf</tissue>
    </source>
</reference>
<name>A0A843VHK3_COLES</name>
<gene>
    <name evidence="2" type="ORF">Taro_027255</name>
</gene>
<sequence length="133" mass="14802">VSGRRISGTPDWPEGDTPCVATCLLPGTPVLGSLLREYSGLRVCSSWQLLRRTLELRGKRWLGQWRVSRLQSSRGWSGTPRTVWSSTRRRPASPSSHCLAPYGPGTVWGGQAWDRSPARLRRLLLCCLCPTSL</sequence>
<organism evidence="2 3">
    <name type="scientific">Colocasia esculenta</name>
    <name type="common">Wild taro</name>
    <name type="synonym">Arum esculentum</name>
    <dbReference type="NCBI Taxonomy" id="4460"/>
    <lineage>
        <taxon>Eukaryota</taxon>
        <taxon>Viridiplantae</taxon>
        <taxon>Streptophyta</taxon>
        <taxon>Embryophyta</taxon>
        <taxon>Tracheophyta</taxon>
        <taxon>Spermatophyta</taxon>
        <taxon>Magnoliopsida</taxon>
        <taxon>Liliopsida</taxon>
        <taxon>Araceae</taxon>
        <taxon>Aroideae</taxon>
        <taxon>Colocasieae</taxon>
        <taxon>Colocasia</taxon>
    </lineage>
</organism>
<evidence type="ECO:0000313" key="2">
    <source>
        <dbReference type="EMBL" id="MQL94596.1"/>
    </source>
</evidence>
<keyword evidence="3" id="KW-1185">Reference proteome</keyword>
<accession>A0A843VHK3</accession>
<feature type="region of interest" description="Disordered" evidence="1">
    <location>
        <begin position="74"/>
        <end position="97"/>
    </location>
</feature>
<feature type="compositionally biased region" description="Polar residues" evidence="1">
    <location>
        <begin position="74"/>
        <end position="84"/>
    </location>
</feature>
<dbReference type="EMBL" id="NMUH01001693">
    <property type="protein sequence ID" value="MQL94596.1"/>
    <property type="molecule type" value="Genomic_DNA"/>
</dbReference>